<evidence type="ECO:0000256" key="7">
    <source>
        <dbReference type="NCBIfam" id="TIGR00188"/>
    </source>
</evidence>
<dbReference type="Proteomes" id="UP000317990">
    <property type="component" value="Unassembled WGS sequence"/>
</dbReference>
<accession>A0A524RQ94</accession>
<evidence type="ECO:0000256" key="6">
    <source>
        <dbReference type="HAMAP-Rule" id="MF_00227"/>
    </source>
</evidence>
<keyword evidence="2 6" id="KW-0540">Nuclease</keyword>
<keyword evidence="3 6" id="KW-0255">Endonuclease</keyword>
<evidence type="ECO:0000256" key="1">
    <source>
        <dbReference type="ARBA" id="ARBA00022694"/>
    </source>
</evidence>
<gene>
    <name evidence="6 8" type="primary">rnpA</name>
    <name evidence="8" type="ORF">ERJ67_02235</name>
</gene>
<sequence>MVLPRRHRLSGRSVFQHLYRRGKQHHGEAMVLRVARPEPGRLRPGLLPHIPAQGRLDGPSLERLRRQATATELRLAVVISNKVSKRAVLRNRLRRLLHDSFRREVAGLKPGSWLLLSLRPGAAERGSEPLLREWLDLLTRADLRR</sequence>
<dbReference type="GO" id="GO:0001682">
    <property type="term" value="P:tRNA 5'-leader removal"/>
    <property type="evidence" value="ECO:0007669"/>
    <property type="project" value="UniProtKB-UniRule"/>
</dbReference>
<evidence type="ECO:0000313" key="8">
    <source>
        <dbReference type="EMBL" id="TGG94607.1"/>
    </source>
</evidence>
<evidence type="ECO:0000256" key="2">
    <source>
        <dbReference type="ARBA" id="ARBA00022722"/>
    </source>
</evidence>
<comment type="similarity">
    <text evidence="6">Belongs to the RnpA family.</text>
</comment>
<dbReference type="NCBIfam" id="TIGR00188">
    <property type="entry name" value="rnpA"/>
    <property type="match status" value="1"/>
</dbReference>
<dbReference type="GO" id="GO:0042781">
    <property type="term" value="F:3'-tRNA processing endoribonuclease activity"/>
    <property type="evidence" value="ECO:0007669"/>
    <property type="project" value="TreeGrafter"/>
</dbReference>
<dbReference type="EMBL" id="SRMO01000033">
    <property type="protein sequence ID" value="TGG94607.1"/>
    <property type="molecule type" value="Genomic_DNA"/>
</dbReference>
<dbReference type="EC" id="3.1.26.5" evidence="6 7"/>
<dbReference type="PANTHER" id="PTHR33992:SF1">
    <property type="entry name" value="RIBONUCLEASE P PROTEIN COMPONENT"/>
    <property type="match status" value="1"/>
</dbReference>
<reference evidence="8 9" key="1">
    <citation type="journal article" date="2019" name="mSystems">
        <title>Life at home and on the roam: Genomic adaptions reflect the dual lifestyle of an intracellular, facultative symbiont.</title>
        <authorList>
            <person name="Burgsdorf I."/>
        </authorList>
    </citation>
    <scope>NUCLEOTIDE SEQUENCE [LARGE SCALE GENOMIC DNA]</scope>
    <source>
        <strain evidence="8">277cV</strain>
    </source>
</reference>
<keyword evidence="4 6" id="KW-0378">Hydrolase</keyword>
<comment type="subunit">
    <text evidence="6">Consists of a catalytic RNA component (M1 or rnpB) and a protein subunit.</text>
</comment>
<dbReference type="InterPro" id="IPR014721">
    <property type="entry name" value="Ribsml_uS5_D2-typ_fold_subgr"/>
</dbReference>
<name>A0A524RQ94_9CHRO</name>
<keyword evidence="5 6" id="KW-0694">RNA-binding</keyword>
<evidence type="ECO:0000313" key="9">
    <source>
        <dbReference type="Proteomes" id="UP000317990"/>
    </source>
</evidence>
<dbReference type="GO" id="GO:0000049">
    <property type="term" value="F:tRNA binding"/>
    <property type="evidence" value="ECO:0007669"/>
    <property type="project" value="UniProtKB-UniRule"/>
</dbReference>
<evidence type="ECO:0000256" key="5">
    <source>
        <dbReference type="ARBA" id="ARBA00022884"/>
    </source>
</evidence>
<dbReference type="GO" id="GO:0030677">
    <property type="term" value="C:ribonuclease P complex"/>
    <property type="evidence" value="ECO:0007669"/>
    <property type="project" value="TreeGrafter"/>
</dbReference>
<dbReference type="AlphaFoldDB" id="A0A524RQ94"/>
<organism evidence="8 9">
    <name type="scientific">Aphanocapsa feldmannii 277cV</name>
    <dbReference type="NCBI Taxonomy" id="2507553"/>
    <lineage>
        <taxon>Bacteria</taxon>
        <taxon>Bacillati</taxon>
        <taxon>Cyanobacteriota</taxon>
        <taxon>Cyanophyceae</taxon>
        <taxon>Oscillatoriophycideae</taxon>
        <taxon>Chroococcales</taxon>
        <taxon>Microcystaceae</taxon>
        <taxon>Aphanocapsa</taxon>
    </lineage>
</organism>
<dbReference type="SUPFAM" id="SSF54211">
    <property type="entry name" value="Ribosomal protein S5 domain 2-like"/>
    <property type="match status" value="1"/>
</dbReference>
<dbReference type="GO" id="GO:0004526">
    <property type="term" value="F:ribonuclease P activity"/>
    <property type="evidence" value="ECO:0007669"/>
    <property type="project" value="UniProtKB-UniRule"/>
</dbReference>
<keyword evidence="1 6" id="KW-0819">tRNA processing</keyword>
<comment type="catalytic activity">
    <reaction evidence="6">
        <text>Endonucleolytic cleavage of RNA, removing 5'-extranucleotides from tRNA precursor.</text>
        <dbReference type="EC" id="3.1.26.5"/>
    </reaction>
</comment>
<dbReference type="Gene3D" id="3.30.230.10">
    <property type="match status" value="1"/>
</dbReference>
<comment type="caution">
    <text evidence="8">The sequence shown here is derived from an EMBL/GenBank/DDBJ whole genome shotgun (WGS) entry which is preliminary data.</text>
</comment>
<evidence type="ECO:0000256" key="3">
    <source>
        <dbReference type="ARBA" id="ARBA00022759"/>
    </source>
</evidence>
<evidence type="ECO:0000256" key="4">
    <source>
        <dbReference type="ARBA" id="ARBA00022801"/>
    </source>
</evidence>
<dbReference type="PANTHER" id="PTHR33992">
    <property type="entry name" value="RIBONUCLEASE P PROTEIN COMPONENT"/>
    <property type="match status" value="1"/>
</dbReference>
<protein>
    <recommendedName>
        <fullName evidence="6 7">Ribonuclease P protein component</fullName>
        <shortName evidence="6">RNase P protein</shortName>
        <shortName evidence="6">RNaseP protein</shortName>
        <ecNumber evidence="6 7">3.1.26.5</ecNumber>
    </recommendedName>
    <alternativeName>
        <fullName evidence="6">Protein C5</fullName>
    </alternativeName>
</protein>
<dbReference type="InterPro" id="IPR020568">
    <property type="entry name" value="Ribosomal_Su5_D2-typ_SF"/>
</dbReference>
<dbReference type="Pfam" id="PF00825">
    <property type="entry name" value="Ribonuclease_P"/>
    <property type="match status" value="1"/>
</dbReference>
<comment type="function">
    <text evidence="6">RNaseP catalyzes the removal of the 5'-leader sequence from pre-tRNA to produce the mature 5'-terminus. It can also cleave other RNA substrates such as 4.5S RNA. The protein component plays an auxiliary but essential role in vivo by binding to the 5'-leader sequence and broadening the substrate specificity of the ribozyme.</text>
</comment>
<dbReference type="HAMAP" id="MF_00227">
    <property type="entry name" value="RNase_P"/>
    <property type="match status" value="1"/>
</dbReference>
<proteinExistence type="inferred from homology"/>
<dbReference type="InterPro" id="IPR000100">
    <property type="entry name" value="RNase_P"/>
</dbReference>